<comment type="caution">
    <text evidence="12">The sequence shown here is derived from an EMBL/GenBank/DDBJ whole genome shotgun (WGS) entry which is preliminary data.</text>
</comment>
<dbReference type="PIRSF" id="PIRSF000102">
    <property type="entry name" value="Lac_mal_DH"/>
    <property type="match status" value="1"/>
</dbReference>
<proteinExistence type="inferred from homology"/>
<name>A0AAN7FMG0_QUERU</name>
<feature type="binding site" evidence="7">
    <location>
        <position position="43"/>
    </location>
    <ligand>
        <name>NAD(+)</name>
        <dbReference type="ChEBI" id="CHEBI:57540"/>
    </ligand>
</feature>
<evidence type="ECO:0000256" key="3">
    <source>
        <dbReference type="ARBA" id="ARBA00022532"/>
    </source>
</evidence>
<dbReference type="Pfam" id="PF00056">
    <property type="entry name" value="Ldh_1_N"/>
    <property type="match status" value="1"/>
</dbReference>
<dbReference type="Pfam" id="PF02866">
    <property type="entry name" value="Ldh_1_C"/>
    <property type="match status" value="1"/>
</dbReference>
<feature type="binding site" evidence="7">
    <location>
        <begin position="130"/>
        <end position="132"/>
    </location>
    <ligand>
        <name>NAD(+)</name>
        <dbReference type="ChEBI" id="CHEBI:57540"/>
    </ligand>
</feature>
<dbReference type="Proteomes" id="UP001324115">
    <property type="component" value="Unassembled WGS sequence"/>
</dbReference>
<feature type="binding site" evidence="7">
    <location>
        <position position="106"/>
    </location>
    <ligand>
        <name>NAD(+)</name>
        <dbReference type="ChEBI" id="CHEBI:57540"/>
    </ligand>
</feature>
<evidence type="ECO:0000256" key="1">
    <source>
        <dbReference type="ARBA" id="ARBA00009613"/>
    </source>
</evidence>
<evidence type="ECO:0000259" key="11">
    <source>
        <dbReference type="Pfam" id="PF02866"/>
    </source>
</evidence>
<feature type="domain" description="Lactate/malate dehydrogenase N-terminal" evidence="10">
    <location>
        <begin position="7"/>
        <end position="153"/>
    </location>
</feature>
<evidence type="ECO:0000256" key="6">
    <source>
        <dbReference type="ARBA" id="ARBA00048313"/>
    </source>
</evidence>
<feature type="domain" description="Lactate/malate dehydrogenase C-terminal" evidence="11">
    <location>
        <begin position="157"/>
        <end position="326"/>
    </location>
</feature>
<keyword evidence="4 8" id="KW-0560">Oxidoreductase</keyword>
<dbReference type="GO" id="GO:0030060">
    <property type="term" value="F:L-malate dehydrogenase (NAD+) activity"/>
    <property type="evidence" value="ECO:0007669"/>
    <property type="project" value="UniProtKB-EC"/>
</dbReference>
<dbReference type="PANTHER" id="PTHR23382">
    <property type="entry name" value="MALATE DEHYDROGENASE"/>
    <property type="match status" value="1"/>
</dbReference>
<keyword evidence="3 9" id="KW-0816">Tricarboxylic acid cycle</keyword>
<dbReference type="GO" id="GO:0006108">
    <property type="term" value="P:malate metabolic process"/>
    <property type="evidence" value="ECO:0007669"/>
    <property type="project" value="InterPro"/>
</dbReference>
<dbReference type="AlphaFoldDB" id="A0AAN7FMG0"/>
<dbReference type="InterPro" id="IPR001236">
    <property type="entry name" value="Lactate/malate_DH_N"/>
</dbReference>
<sequence>MAKNPVTVLVTGAAGQIGYAIVPMIARGIMLGPDQPVILHLLDIEQAAESLHGIRMELTDAALPLLKGVVATTDVVEACKDVNIAVMLGGSPQKEIVLRKDMLSTNVSICKAQDLALEEHAAADCKVSFVANPANTNALILKQFAPSIPKKNVTCLTRLDHNRALGQIDERLKIHVSDIKNVIIWGNNSTTQYPDVNHATFTTRNGERLVREHVADDHWLKTKFITTMQQRGVAIIKARKASSAFFAAIAACDHIRDWVFGTPKGTWVSMGEYTDSSYGIPPGLIYSFPVKCEKGKWSIVQGLKIDEFLRAMMAATAKELIEEKSLAKSCLE</sequence>
<evidence type="ECO:0000313" key="12">
    <source>
        <dbReference type="EMBL" id="KAK4592865.1"/>
    </source>
</evidence>
<evidence type="ECO:0000313" key="13">
    <source>
        <dbReference type="Proteomes" id="UP001324115"/>
    </source>
</evidence>
<comment type="catalytic activity">
    <reaction evidence="6 9">
        <text>(S)-malate + NAD(+) = oxaloacetate + NADH + H(+)</text>
        <dbReference type="Rhea" id="RHEA:21432"/>
        <dbReference type="ChEBI" id="CHEBI:15378"/>
        <dbReference type="ChEBI" id="CHEBI:15589"/>
        <dbReference type="ChEBI" id="CHEBI:16452"/>
        <dbReference type="ChEBI" id="CHEBI:57540"/>
        <dbReference type="ChEBI" id="CHEBI:57945"/>
        <dbReference type="EC" id="1.1.1.37"/>
    </reaction>
</comment>
<dbReference type="FunFam" id="3.40.50.720:FF:000010">
    <property type="entry name" value="Malate dehydrogenase"/>
    <property type="match status" value="1"/>
</dbReference>
<dbReference type="SUPFAM" id="SSF56327">
    <property type="entry name" value="LDH C-terminal domain-like"/>
    <property type="match status" value="1"/>
</dbReference>
<dbReference type="NCBIfam" id="TIGR01758">
    <property type="entry name" value="MDH_euk_cyt"/>
    <property type="match status" value="1"/>
</dbReference>
<dbReference type="InterPro" id="IPR036291">
    <property type="entry name" value="NAD(P)-bd_dom_sf"/>
</dbReference>
<evidence type="ECO:0000256" key="2">
    <source>
        <dbReference type="ARBA" id="ARBA00012995"/>
    </source>
</evidence>
<evidence type="ECO:0000256" key="8">
    <source>
        <dbReference type="RuleBase" id="RU003369"/>
    </source>
</evidence>
<evidence type="ECO:0000256" key="4">
    <source>
        <dbReference type="ARBA" id="ARBA00023002"/>
    </source>
</evidence>
<dbReference type="Gene3D" id="3.40.50.720">
    <property type="entry name" value="NAD(P)-binding Rossmann-like Domain"/>
    <property type="match status" value="1"/>
</dbReference>
<evidence type="ECO:0000259" key="10">
    <source>
        <dbReference type="Pfam" id="PF00056"/>
    </source>
</evidence>
<protein>
    <recommendedName>
        <fullName evidence="2 9">Malate dehydrogenase</fullName>
        <ecNumber evidence="2 9">1.1.1.37</ecNumber>
    </recommendedName>
</protein>
<comment type="similarity">
    <text evidence="1">Belongs to the LDH/MDH superfamily. MDH type 2 family.</text>
</comment>
<dbReference type="Gene3D" id="3.90.110.10">
    <property type="entry name" value="Lactate dehydrogenase/glycoside hydrolase, family 4, C-terminal"/>
    <property type="match status" value="1"/>
</dbReference>
<dbReference type="GO" id="GO:0006099">
    <property type="term" value="P:tricarboxylic acid cycle"/>
    <property type="evidence" value="ECO:0007669"/>
    <property type="project" value="UniProtKB-KW"/>
</dbReference>
<dbReference type="EMBL" id="JAXUIC010000004">
    <property type="protein sequence ID" value="KAK4592865.1"/>
    <property type="molecule type" value="Genomic_DNA"/>
</dbReference>
<dbReference type="PROSITE" id="PS00068">
    <property type="entry name" value="MDH"/>
    <property type="match status" value="1"/>
</dbReference>
<accession>A0AAN7FMG0</accession>
<dbReference type="InterPro" id="IPR001252">
    <property type="entry name" value="Malate_DH_AS"/>
</dbReference>
<keyword evidence="13" id="KW-1185">Reference proteome</keyword>
<dbReference type="InterPro" id="IPR015955">
    <property type="entry name" value="Lactate_DH/Glyco_Ohase_4_C"/>
</dbReference>
<dbReference type="InterPro" id="IPR001557">
    <property type="entry name" value="L-lactate/malate_DH"/>
</dbReference>
<organism evidence="12 13">
    <name type="scientific">Quercus rubra</name>
    <name type="common">Northern red oak</name>
    <name type="synonym">Quercus borealis</name>
    <dbReference type="NCBI Taxonomy" id="3512"/>
    <lineage>
        <taxon>Eukaryota</taxon>
        <taxon>Viridiplantae</taxon>
        <taxon>Streptophyta</taxon>
        <taxon>Embryophyta</taxon>
        <taxon>Tracheophyta</taxon>
        <taxon>Spermatophyta</taxon>
        <taxon>Magnoliopsida</taxon>
        <taxon>eudicotyledons</taxon>
        <taxon>Gunneridae</taxon>
        <taxon>Pentapetalae</taxon>
        <taxon>rosids</taxon>
        <taxon>fabids</taxon>
        <taxon>Fagales</taxon>
        <taxon>Fagaceae</taxon>
        <taxon>Quercus</taxon>
    </lineage>
</organism>
<dbReference type="InterPro" id="IPR022383">
    <property type="entry name" value="Lactate/malate_DH_C"/>
</dbReference>
<dbReference type="EC" id="1.1.1.37" evidence="2 9"/>
<dbReference type="FunFam" id="3.90.110.10:FF:000002">
    <property type="entry name" value="Malate dehydrogenase"/>
    <property type="match status" value="1"/>
</dbReference>
<dbReference type="InterPro" id="IPR010945">
    <property type="entry name" value="Malate_DH_type2"/>
</dbReference>
<reference evidence="12 13" key="1">
    <citation type="journal article" date="2023" name="G3 (Bethesda)">
        <title>A haplotype-resolved chromosome-scale genome for Quercus rubra L. provides insights into the genetics of adaptive traits for red oak species.</title>
        <authorList>
            <person name="Kapoor B."/>
            <person name="Jenkins J."/>
            <person name="Schmutz J."/>
            <person name="Zhebentyayeva T."/>
            <person name="Kuelheim C."/>
            <person name="Coggeshall M."/>
            <person name="Heim C."/>
            <person name="Lasky J.R."/>
            <person name="Leites L."/>
            <person name="Islam-Faridi N."/>
            <person name="Romero-Severson J."/>
            <person name="DeLeo V.L."/>
            <person name="Lucas S.M."/>
            <person name="Lazic D."/>
            <person name="Gailing O."/>
            <person name="Carlson J."/>
            <person name="Staton M."/>
        </authorList>
    </citation>
    <scope>NUCLEOTIDE SEQUENCE [LARGE SCALE GENOMIC DNA]</scope>
    <source>
        <strain evidence="12">Pseudo-F2</strain>
    </source>
</reference>
<evidence type="ECO:0000256" key="5">
    <source>
        <dbReference type="ARBA" id="ARBA00023027"/>
    </source>
</evidence>
<feature type="binding site" evidence="7">
    <location>
        <begin position="12"/>
        <end position="18"/>
    </location>
    <ligand>
        <name>NAD(+)</name>
        <dbReference type="ChEBI" id="CHEBI:57540"/>
    </ligand>
</feature>
<dbReference type="NCBIfam" id="NF003916">
    <property type="entry name" value="PRK05442.1"/>
    <property type="match status" value="1"/>
</dbReference>
<gene>
    <name evidence="12" type="ORF">RGQ29_017140</name>
</gene>
<dbReference type="SUPFAM" id="SSF51735">
    <property type="entry name" value="NAD(P)-binding Rossmann-fold domains"/>
    <property type="match status" value="1"/>
</dbReference>
<dbReference type="InterPro" id="IPR011274">
    <property type="entry name" value="Malate_DH_NAD-dep_euk"/>
</dbReference>
<dbReference type="NCBIfam" id="TIGR01759">
    <property type="entry name" value="MalateDH-SF1"/>
    <property type="match status" value="1"/>
</dbReference>
<keyword evidence="5 7" id="KW-0520">NAD</keyword>
<evidence type="ECO:0000256" key="9">
    <source>
        <dbReference type="RuleBase" id="RU003405"/>
    </source>
</evidence>
<dbReference type="CDD" id="cd01336">
    <property type="entry name" value="MDH_cytoplasmic_cytosolic"/>
    <property type="match status" value="1"/>
</dbReference>
<evidence type="ECO:0000256" key="7">
    <source>
        <dbReference type="PIRSR" id="PIRSR000102-3"/>
    </source>
</evidence>